<dbReference type="SUPFAM" id="SSF51366">
    <property type="entry name" value="Ribulose-phoshate binding barrel"/>
    <property type="match status" value="1"/>
</dbReference>
<evidence type="ECO:0000313" key="3">
    <source>
        <dbReference type="EMBL" id="PJE75489.1"/>
    </source>
</evidence>
<evidence type="ECO:0008006" key="5">
    <source>
        <dbReference type="Google" id="ProtNLM"/>
    </source>
</evidence>
<gene>
    <name evidence="3" type="ORF">COV04_04600</name>
</gene>
<dbReference type="GO" id="GO:0005975">
    <property type="term" value="P:carbohydrate metabolic process"/>
    <property type="evidence" value="ECO:0007669"/>
    <property type="project" value="InterPro"/>
</dbReference>
<name>A0A2M8LDH3_9BACT</name>
<dbReference type="GO" id="GO:0016857">
    <property type="term" value="F:racemase and epimerase activity, acting on carbohydrates and derivatives"/>
    <property type="evidence" value="ECO:0007669"/>
    <property type="project" value="InterPro"/>
</dbReference>
<dbReference type="InterPro" id="IPR000056">
    <property type="entry name" value="Ribul_P_3_epim-like"/>
</dbReference>
<dbReference type="GO" id="GO:0046872">
    <property type="term" value="F:metal ion binding"/>
    <property type="evidence" value="ECO:0007669"/>
    <property type="project" value="UniProtKB-KW"/>
</dbReference>
<comment type="caution">
    <text evidence="3">The sequence shown here is derived from an EMBL/GenBank/DDBJ whole genome shotgun (WGS) entry which is preliminary data.</text>
</comment>
<dbReference type="InterPro" id="IPR011060">
    <property type="entry name" value="RibuloseP-bd_barrel"/>
</dbReference>
<keyword evidence="2" id="KW-0413">Isomerase</keyword>
<evidence type="ECO:0000256" key="2">
    <source>
        <dbReference type="ARBA" id="ARBA00023235"/>
    </source>
</evidence>
<dbReference type="AlphaFoldDB" id="A0A2M8LDH3"/>
<dbReference type="Gene3D" id="3.20.20.70">
    <property type="entry name" value="Aldolase class I"/>
    <property type="match status" value="1"/>
</dbReference>
<evidence type="ECO:0000256" key="1">
    <source>
        <dbReference type="ARBA" id="ARBA00022723"/>
    </source>
</evidence>
<dbReference type="InterPro" id="IPR013785">
    <property type="entry name" value="Aldolase_TIM"/>
</dbReference>
<dbReference type="Pfam" id="PF00834">
    <property type="entry name" value="Ribul_P_3_epim"/>
    <property type="match status" value="1"/>
</dbReference>
<dbReference type="PANTHER" id="PTHR11749">
    <property type="entry name" value="RIBULOSE-5-PHOSPHATE-3-EPIMERASE"/>
    <property type="match status" value="1"/>
</dbReference>
<sequence length="208" mass="23096">MQIIPSILTDSVDDLKTKLASIHGLNLTIQVDFMDGQFVKTRSLQPDDLPQELAGVSWEAHLMVQDPMSWSPPLYRLGCMRLYWHSEVLPEGLALPVHSAHIEHGLALRLETPISIIAPYLANLSSVLLLSIKNPGSQGESFDESVYEKIRQLKALHPRLKVTVDGGVKIEHMKPLTKLGVDRVSVGSAFWKFGDSKTLLAAFRHATL</sequence>
<protein>
    <recommendedName>
        <fullName evidence="5">Ribulose-phosphate 3-epimerase</fullName>
    </recommendedName>
</protein>
<organism evidence="3 4">
    <name type="scientific">Candidatus Uhrbacteria bacterium CG10_big_fil_rev_8_21_14_0_10_48_11</name>
    <dbReference type="NCBI Taxonomy" id="1975037"/>
    <lineage>
        <taxon>Bacteria</taxon>
        <taxon>Candidatus Uhriibacteriota</taxon>
    </lineage>
</organism>
<dbReference type="EMBL" id="PFET01000015">
    <property type="protein sequence ID" value="PJE75489.1"/>
    <property type="molecule type" value="Genomic_DNA"/>
</dbReference>
<accession>A0A2M8LDH3</accession>
<proteinExistence type="predicted"/>
<dbReference type="Proteomes" id="UP000231152">
    <property type="component" value="Unassembled WGS sequence"/>
</dbReference>
<keyword evidence="1" id="KW-0479">Metal-binding</keyword>
<evidence type="ECO:0000313" key="4">
    <source>
        <dbReference type="Proteomes" id="UP000231152"/>
    </source>
</evidence>
<reference evidence="3 4" key="1">
    <citation type="submission" date="2017-09" db="EMBL/GenBank/DDBJ databases">
        <title>Depth-based differentiation of microbial function through sediment-hosted aquifers and enrichment of novel symbionts in the deep terrestrial subsurface.</title>
        <authorList>
            <person name="Probst A.J."/>
            <person name="Ladd B."/>
            <person name="Jarett J.K."/>
            <person name="Geller-Mcgrath D.E."/>
            <person name="Sieber C.M."/>
            <person name="Emerson J.B."/>
            <person name="Anantharaman K."/>
            <person name="Thomas B.C."/>
            <person name="Malmstrom R."/>
            <person name="Stieglmeier M."/>
            <person name="Klingl A."/>
            <person name="Woyke T."/>
            <person name="Ryan C.M."/>
            <person name="Banfield J.F."/>
        </authorList>
    </citation>
    <scope>NUCLEOTIDE SEQUENCE [LARGE SCALE GENOMIC DNA]</scope>
    <source>
        <strain evidence="3">CG10_big_fil_rev_8_21_14_0_10_48_11</strain>
    </source>
</reference>